<gene>
    <name evidence="4" type="ORF">SAMN05421881_10709</name>
</gene>
<dbReference type="Pfam" id="PF01757">
    <property type="entry name" value="Acyl_transf_3"/>
    <property type="match status" value="1"/>
</dbReference>
<dbReference type="GO" id="GO:0016787">
    <property type="term" value="F:hydrolase activity"/>
    <property type="evidence" value="ECO:0007669"/>
    <property type="project" value="UniProtKB-KW"/>
</dbReference>
<dbReference type="STRING" id="44576.SAMN05421881_10709"/>
<dbReference type="EMBL" id="FNOY01000070">
    <property type="protein sequence ID" value="SDY85489.1"/>
    <property type="molecule type" value="Genomic_DNA"/>
</dbReference>
<dbReference type="PANTHER" id="PTHR23028">
    <property type="entry name" value="ACETYLTRANSFERASE"/>
    <property type="match status" value="1"/>
</dbReference>
<feature type="domain" description="SGNH" evidence="3">
    <location>
        <begin position="414"/>
        <end position="665"/>
    </location>
</feature>
<keyword evidence="4" id="KW-0378">Hydrolase</keyword>
<evidence type="ECO:0000313" key="5">
    <source>
        <dbReference type="Proteomes" id="UP000198640"/>
    </source>
</evidence>
<feature type="domain" description="Acyltransferase 3" evidence="2">
    <location>
        <begin position="14"/>
        <end position="336"/>
    </location>
</feature>
<feature type="transmembrane region" description="Helical" evidence="1">
    <location>
        <begin position="21"/>
        <end position="54"/>
    </location>
</feature>
<keyword evidence="4" id="KW-0012">Acyltransferase</keyword>
<dbReference type="Proteomes" id="UP000198640">
    <property type="component" value="Unassembled WGS sequence"/>
</dbReference>
<feature type="transmembrane region" description="Helical" evidence="1">
    <location>
        <begin position="252"/>
        <end position="270"/>
    </location>
</feature>
<feature type="transmembrane region" description="Helical" evidence="1">
    <location>
        <begin position="317"/>
        <end position="337"/>
    </location>
</feature>
<accession>A0A1H3NBA2</accession>
<organism evidence="4 5">
    <name type="scientific">Nitrosomonas halophila</name>
    <dbReference type="NCBI Taxonomy" id="44576"/>
    <lineage>
        <taxon>Bacteria</taxon>
        <taxon>Pseudomonadati</taxon>
        <taxon>Pseudomonadota</taxon>
        <taxon>Betaproteobacteria</taxon>
        <taxon>Nitrosomonadales</taxon>
        <taxon>Nitrosomonadaceae</taxon>
        <taxon>Nitrosomonas</taxon>
    </lineage>
</organism>
<dbReference type="GO" id="GO:0009103">
    <property type="term" value="P:lipopolysaccharide biosynthetic process"/>
    <property type="evidence" value="ECO:0007669"/>
    <property type="project" value="TreeGrafter"/>
</dbReference>
<dbReference type="InterPro" id="IPR050879">
    <property type="entry name" value="Acyltransferase_3"/>
</dbReference>
<feature type="transmembrane region" description="Helical" evidence="1">
    <location>
        <begin position="80"/>
        <end position="100"/>
    </location>
</feature>
<feature type="transmembrane region" description="Helical" evidence="1">
    <location>
        <begin position="228"/>
        <end position="246"/>
    </location>
</feature>
<feature type="transmembrane region" description="Helical" evidence="1">
    <location>
        <begin position="173"/>
        <end position="190"/>
    </location>
</feature>
<dbReference type="RefSeq" id="WP_176974037.1">
    <property type="nucleotide sequence ID" value="NZ_FNOY01000070.1"/>
</dbReference>
<name>A0A1H3NBA2_9PROT</name>
<evidence type="ECO:0000256" key="1">
    <source>
        <dbReference type="SAM" id="Phobius"/>
    </source>
</evidence>
<keyword evidence="1" id="KW-0812">Transmembrane</keyword>
<dbReference type="PANTHER" id="PTHR23028:SF53">
    <property type="entry name" value="ACYL_TRANSF_3 DOMAIN-CONTAINING PROTEIN"/>
    <property type="match status" value="1"/>
</dbReference>
<proteinExistence type="predicted"/>
<dbReference type="GO" id="GO:0016747">
    <property type="term" value="F:acyltransferase activity, transferring groups other than amino-acyl groups"/>
    <property type="evidence" value="ECO:0007669"/>
    <property type="project" value="InterPro"/>
</dbReference>
<dbReference type="Pfam" id="PF19040">
    <property type="entry name" value="SGNH"/>
    <property type="match status" value="1"/>
</dbReference>
<dbReference type="GO" id="GO:0016020">
    <property type="term" value="C:membrane"/>
    <property type="evidence" value="ECO:0007669"/>
    <property type="project" value="TreeGrafter"/>
</dbReference>
<keyword evidence="5" id="KW-1185">Reference proteome</keyword>
<sequence>MSGSESKSLSYRPDVDGLRAVAVISVVFYHVGFAGFSGGFVGVDIFFVISGYLIARLLRDELAAGHFSIVGFYERRARRILPALMAMVFASLVVGGIFLGPKAYLELAESALATAFFGSNFYFWKDSGDYFADSLVLEPLLHTWSLAVEEQFYLLFPLMLWGMRGVAAHARSGIFALICLVSFVSALLVVDQAPTAAFYLLPARAWELGIGVMLALHPVTISVRRWHREALALVGLAAILVTVLVYDDTITFPGLSALLPCLGAAALIRAGEYGPTIIGSWLSLRPMVFMGLISYSLYLWHWPVLALLRSISGTIELALPVASGVVLTSFVFAVLSWRLVEQPFRRRPPYGPDRCRVFFASLAGLAAVMALSGTVLQTDGLPERLPESVRLAYPDAEDRNPYRKPCFKRLPEEGLCYFGAHGTPEVVYDLRNKTGDFLLWGDSHALAALPAIGVAARELGQSGFFAGESGCPPLLGVDRVDNEPGMYCADFNAAVIKMLEQREDLGTVILLARWALATEGHGVPGELAEPAILDDDDINTETPTDPSGNYALFRSGLEATVAAILATGRRVVLIGGVPEIGWHVPDALARHRRFGSAMPQPPEIDAVLQRNQRAHRVMHRLARLEGISYILPAPWLCNPACPVEERGRPLYYDDEHLTKNGALSLLLPIMRDALH</sequence>
<evidence type="ECO:0000259" key="3">
    <source>
        <dbReference type="Pfam" id="PF19040"/>
    </source>
</evidence>
<keyword evidence="4" id="KW-0808">Transferase</keyword>
<evidence type="ECO:0000313" key="4">
    <source>
        <dbReference type="EMBL" id="SDY85489.1"/>
    </source>
</evidence>
<feature type="transmembrane region" description="Helical" evidence="1">
    <location>
        <begin position="282"/>
        <end position="302"/>
    </location>
</feature>
<keyword evidence="1" id="KW-0472">Membrane</keyword>
<reference evidence="4 5" key="1">
    <citation type="submission" date="2016-10" db="EMBL/GenBank/DDBJ databases">
        <authorList>
            <person name="de Groot N.N."/>
        </authorList>
    </citation>
    <scope>NUCLEOTIDE SEQUENCE [LARGE SCALE GENOMIC DNA]</scope>
    <source>
        <strain evidence="4 5">Nm1</strain>
    </source>
</reference>
<dbReference type="AlphaFoldDB" id="A0A1H3NBA2"/>
<keyword evidence="1" id="KW-1133">Transmembrane helix</keyword>
<dbReference type="InterPro" id="IPR043968">
    <property type="entry name" value="SGNH"/>
</dbReference>
<evidence type="ECO:0000259" key="2">
    <source>
        <dbReference type="Pfam" id="PF01757"/>
    </source>
</evidence>
<feature type="transmembrane region" description="Helical" evidence="1">
    <location>
        <begin position="357"/>
        <end position="376"/>
    </location>
</feature>
<protein>
    <submittedName>
        <fullName evidence="4">Peptidoglycan/LPS O-acetylase OafA/YrhL, contains acyltransferase and SGNH-hydrolase domains</fullName>
    </submittedName>
</protein>
<dbReference type="InterPro" id="IPR002656">
    <property type="entry name" value="Acyl_transf_3_dom"/>
</dbReference>